<organism evidence="2 3">
    <name type="scientific">Xanthomonas phage F5</name>
    <dbReference type="NCBI Taxonomy" id="3003369"/>
    <lineage>
        <taxon>Viruses</taxon>
        <taxon>Duplodnaviria</taxon>
        <taxon>Heunggongvirae</taxon>
        <taxon>Uroviricota</taxon>
        <taxon>Caudoviricetes</taxon>
        <taxon>Autographivirales</taxon>
        <taxon>Autonotataviridae</taxon>
        <taxon>Gujervirinae</taxon>
        <taxon>Pradovirus</taxon>
        <taxon>Pradovirus F5</taxon>
    </lineage>
</organism>
<evidence type="ECO:0000313" key="3">
    <source>
        <dbReference type="Proteomes" id="UP001211871"/>
    </source>
</evidence>
<gene>
    <name evidence="2" type="ORF">F5_00014</name>
</gene>
<dbReference type="Pfam" id="PF13392">
    <property type="entry name" value="HNH_3"/>
    <property type="match status" value="1"/>
</dbReference>
<feature type="domain" description="HNH nuclease" evidence="1">
    <location>
        <begin position="27"/>
        <end position="69"/>
    </location>
</feature>
<proteinExistence type="predicted"/>
<accession>A0AAE9VJD7</accession>
<name>A0AAE9VJD7_9CAUD</name>
<dbReference type="InterPro" id="IPR003615">
    <property type="entry name" value="HNH_nuc"/>
</dbReference>
<dbReference type="Proteomes" id="UP001211871">
    <property type="component" value="Segment"/>
</dbReference>
<dbReference type="GO" id="GO:0004519">
    <property type="term" value="F:endonuclease activity"/>
    <property type="evidence" value="ECO:0007669"/>
    <property type="project" value="InterPro"/>
</dbReference>
<reference evidence="2 3" key="1">
    <citation type="submission" date="2022-10" db="EMBL/GenBank/DDBJ databases">
        <authorList>
            <person name="Souza D.M."/>
            <person name="Yamada J.K."/>
            <person name="Rosa R.B."/>
            <person name="Janssen L."/>
            <person name="Andrade M."/>
            <person name="Franco R."/>
            <person name="Nagata A.K."/>
            <person name="Ribeiro B.M."/>
        </authorList>
    </citation>
    <scope>NUCLEOTIDE SEQUENCE [LARGE SCALE GENOMIC DNA]</scope>
</reference>
<evidence type="ECO:0000313" key="2">
    <source>
        <dbReference type="EMBL" id="WAX24030.1"/>
    </source>
</evidence>
<protein>
    <recommendedName>
        <fullName evidence="1">HNH nuclease domain-containing protein</fullName>
    </recommendedName>
</protein>
<dbReference type="EMBL" id="OP583591">
    <property type="protein sequence ID" value="WAX24030.1"/>
    <property type="molecule type" value="Genomic_DNA"/>
</dbReference>
<evidence type="ECO:0000259" key="1">
    <source>
        <dbReference type="Pfam" id="PF13392"/>
    </source>
</evidence>
<sequence length="123" mass="14459">MSECIEHTGCLMPNGYGQVRREGKTWLAHRWAAHCYHGPCPEGQVVRHTCDNRKCINPEHLLYGTQRDNLIDRRERHRYRKLTREDAENIKRETGTLKEIGALYGVSLQMVHYIRSGKQWRSV</sequence>
<dbReference type="InterPro" id="IPR044925">
    <property type="entry name" value="His-Me_finger_sf"/>
</dbReference>
<dbReference type="Gene3D" id="3.90.75.10">
    <property type="entry name" value="Homing Intron 3 (I-ppo) Encoded Endonuclease, Chain A"/>
    <property type="match status" value="1"/>
</dbReference>
<dbReference type="InterPro" id="IPR044930">
    <property type="entry name" value="Homing_endonuclease_His-Me"/>
</dbReference>
<dbReference type="SUPFAM" id="SSF54060">
    <property type="entry name" value="His-Me finger endonucleases"/>
    <property type="match status" value="1"/>
</dbReference>
<keyword evidence="3" id="KW-1185">Reference proteome</keyword>